<evidence type="ECO:0000313" key="2">
    <source>
        <dbReference type="EMBL" id="MBL0744936.1"/>
    </source>
</evidence>
<keyword evidence="3" id="KW-1185">Reference proteome</keyword>
<dbReference type="PROSITE" id="PS51257">
    <property type="entry name" value="PROKAR_LIPOPROTEIN"/>
    <property type="match status" value="1"/>
</dbReference>
<gene>
    <name evidence="2" type="ORF">JI741_27140</name>
</gene>
<dbReference type="RefSeq" id="WP_202014981.1">
    <property type="nucleotide sequence ID" value="NZ_JAERRB010000013.1"/>
</dbReference>
<evidence type="ECO:0000313" key="3">
    <source>
        <dbReference type="Proteomes" id="UP000613030"/>
    </source>
</evidence>
<proteinExistence type="predicted"/>
<comment type="caution">
    <text evidence="2">The sequence shown here is derived from an EMBL/GenBank/DDBJ whole genome shotgun (WGS) entry which is preliminary data.</text>
</comment>
<dbReference type="Proteomes" id="UP000613030">
    <property type="component" value="Unassembled WGS sequence"/>
</dbReference>
<sequence>MKKLIYIALVAISSAMTFVSCTEEEVKPSTEFGPGGLPSDPKTNA</sequence>
<name>A0ABS1L310_9BACT</name>
<organism evidence="2 3">
    <name type="scientific">Chryseolinea lacunae</name>
    <dbReference type="NCBI Taxonomy" id="2801331"/>
    <lineage>
        <taxon>Bacteria</taxon>
        <taxon>Pseudomonadati</taxon>
        <taxon>Bacteroidota</taxon>
        <taxon>Cytophagia</taxon>
        <taxon>Cytophagales</taxon>
        <taxon>Fulvivirgaceae</taxon>
        <taxon>Chryseolinea</taxon>
    </lineage>
</organism>
<dbReference type="EMBL" id="JAERRB010000013">
    <property type="protein sequence ID" value="MBL0744936.1"/>
    <property type="molecule type" value="Genomic_DNA"/>
</dbReference>
<accession>A0ABS1L310</accession>
<reference evidence="2 3" key="1">
    <citation type="submission" date="2021-01" db="EMBL/GenBank/DDBJ databases">
        <title>Chryseolinea sp. Jin1 Genome sequencing and assembly.</title>
        <authorList>
            <person name="Kim I."/>
        </authorList>
    </citation>
    <scope>NUCLEOTIDE SEQUENCE [LARGE SCALE GENOMIC DNA]</scope>
    <source>
        <strain evidence="2 3">Jin1</strain>
    </source>
</reference>
<keyword evidence="1" id="KW-0732">Signal</keyword>
<evidence type="ECO:0000256" key="1">
    <source>
        <dbReference type="SAM" id="SignalP"/>
    </source>
</evidence>
<feature type="chain" id="PRO_5046777153" evidence="1">
    <location>
        <begin position="22"/>
        <end position="45"/>
    </location>
</feature>
<protein>
    <submittedName>
        <fullName evidence="2">Uncharacterized protein</fullName>
    </submittedName>
</protein>
<feature type="signal peptide" evidence="1">
    <location>
        <begin position="1"/>
        <end position="21"/>
    </location>
</feature>